<gene>
    <name evidence="2" type="ORF">N311_06857</name>
</gene>
<dbReference type="PANTHER" id="PTHR10625:SF42">
    <property type="entry name" value="HISTONE DEACETYLASE 7"/>
    <property type="match status" value="1"/>
</dbReference>
<dbReference type="GO" id="GO:0004407">
    <property type="term" value="F:histone deacetylase activity"/>
    <property type="evidence" value="ECO:0007669"/>
    <property type="project" value="TreeGrafter"/>
</dbReference>
<protein>
    <submittedName>
        <fullName evidence="2">Histone deacetylase 7</fullName>
    </submittedName>
</protein>
<dbReference type="GO" id="GO:0040029">
    <property type="term" value="P:epigenetic regulation of gene expression"/>
    <property type="evidence" value="ECO:0007669"/>
    <property type="project" value="TreeGrafter"/>
</dbReference>
<dbReference type="SUPFAM" id="SSF52768">
    <property type="entry name" value="Arginase/deacetylase"/>
    <property type="match status" value="1"/>
</dbReference>
<organism evidence="2 3">
    <name type="scientific">Apaloderma vittatum</name>
    <name type="common">Bar-tailed trogon</name>
    <dbReference type="NCBI Taxonomy" id="57397"/>
    <lineage>
        <taxon>Eukaryota</taxon>
        <taxon>Metazoa</taxon>
        <taxon>Chordata</taxon>
        <taxon>Craniata</taxon>
        <taxon>Vertebrata</taxon>
        <taxon>Euteleostomi</taxon>
        <taxon>Archelosauria</taxon>
        <taxon>Archosauria</taxon>
        <taxon>Dinosauria</taxon>
        <taxon>Saurischia</taxon>
        <taxon>Theropoda</taxon>
        <taxon>Coelurosauria</taxon>
        <taxon>Aves</taxon>
        <taxon>Neognathae</taxon>
        <taxon>Neoaves</taxon>
        <taxon>Telluraves</taxon>
        <taxon>Coraciimorphae</taxon>
        <taxon>Trogoniformes</taxon>
        <taxon>Trogonidae</taxon>
        <taxon>Apaloderma</taxon>
    </lineage>
</organism>
<dbReference type="GO" id="GO:0000118">
    <property type="term" value="C:histone deacetylase complex"/>
    <property type="evidence" value="ECO:0007669"/>
    <property type="project" value="TreeGrafter"/>
</dbReference>
<evidence type="ECO:0000313" key="2">
    <source>
        <dbReference type="EMBL" id="KFP90700.1"/>
    </source>
</evidence>
<feature type="non-terminal residue" evidence="2">
    <location>
        <position position="64"/>
    </location>
</feature>
<evidence type="ECO:0000259" key="1">
    <source>
        <dbReference type="Pfam" id="PF00850"/>
    </source>
</evidence>
<dbReference type="InterPro" id="IPR037138">
    <property type="entry name" value="His_deacetylse_dom_sf"/>
</dbReference>
<dbReference type="AlphaFoldDB" id="A0A091PGV2"/>
<dbReference type="Gene3D" id="3.40.800.20">
    <property type="entry name" value="Histone deacetylase domain"/>
    <property type="match status" value="1"/>
</dbReference>
<dbReference type="InterPro" id="IPR023696">
    <property type="entry name" value="Ureohydrolase_dom_sf"/>
</dbReference>
<reference evidence="2 3" key="1">
    <citation type="submission" date="2014-04" db="EMBL/GenBank/DDBJ databases">
        <title>Genome evolution of avian class.</title>
        <authorList>
            <person name="Zhang G."/>
            <person name="Li C."/>
        </authorList>
    </citation>
    <scope>NUCLEOTIDE SEQUENCE [LARGE SCALE GENOMIC DNA]</scope>
    <source>
        <strain evidence="2">BGI_N311</strain>
    </source>
</reference>
<feature type="domain" description="Histone deacetylase" evidence="1">
    <location>
        <begin position="2"/>
        <end position="64"/>
    </location>
</feature>
<dbReference type="PANTHER" id="PTHR10625">
    <property type="entry name" value="HISTONE DEACETYLASE HDAC1-RELATED"/>
    <property type="match status" value="1"/>
</dbReference>
<dbReference type="EMBL" id="KL388297">
    <property type="protein sequence ID" value="KFP90700.1"/>
    <property type="molecule type" value="Genomic_DNA"/>
</dbReference>
<dbReference type="Pfam" id="PF00850">
    <property type="entry name" value="Hist_deacetyl"/>
    <property type="match status" value="1"/>
</dbReference>
<feature type="non-terminal residue" evidence="2">
    <location>
        <position position="1"/>
    </location>
</feature>
<name>A0A091PGV2_APAVI</name>
<proteinExistence type="predicted"/>
<evidence type="ECO:0000313" key="3">
    <source>
        <dbReference type="Proteomes" id="UP000054244"/>
    </source>
</evidence>
<dbReference type="InterPro" id="IPR023801">
    <property type="entry name" value="His_deacetylse_dom"/>
</dbReference>
<keyword evidence="3" id="KW-1185">Reference proteome</keyword>
<dbReference type="Proteomes" id="UP000054244">
    <property type="component" value="Unassembled WGS sequence"/>
</dbReference>
<sequence>RWAAGSVTELAFKVATRELKNGFAVVRPPGHHADPSTAMGFCFFNSVAIAARQLQQKGKLGKIL</sequence>
<accession>A0A091PGV2</accession>